<sequence length="719" mass="83437">MRIPLKYLLHSVVILATAFCLSGCGDDEDVLKRELGFEKFVPKYNAYVANWLKKEHSRVTTEIAEVEKSMEGAEGKEKSDKEDVLSDLKRELERIEFRQSLGDYFDFKKAEDIPQDLQWEDGMDEPEIGDPRAVKGGVFRHFMTQFPATVRPFGKESNNGFRSYIYEELEIGLVGLHPKTMKVIPGTAQRWAVSEDGRTVYYELDPDARYNDGHVIPAKDYMVGIYVRVSDNVAAPYEKQYFREQFAQVTVYGEKYLSVSLPEPKPLMPYFGNLAAAPSHFYKDYAADYVDFYQWKVQPHTGAYFVRDKDIVKGVSVTLTRDKDWWAKDKKYYKHRYNADKIVYTTIRDISKAFELFRAGQLDVFGLTQPDYWYEKSEIDPVFNGYIERYKFYTQFPRVPRGAYLNVYRPILKNRDARIGICHALNWQKVIDVVFRGDYDRLQQFSEGYGDLTNPDVKARPFSVSKAREYFAKAGYTEEGPDGILRKPSGERLAVNMSYPNVGFYGKVVAILKEESKKAGMELRADGQEATVFYKQVMQKEHDMVIWGWGSQPPFPRYYQSFYSKNAYDSQGNPKPQTNNINSYADDEMDKLCKGVRYARTVEEVKSNSWKIQQIIKDEALFSPGWVTNFVRIGSWRWVRWPDTKETPFNVPVIYEPMESYVYWIDPEIQRDTEAAMRANKKFPEVQKVIDVYQNGIPKSENDETEAAPTAEEEGDSNE</sequence>
<feature type="compositionally biased region" description="Acidic residues" evidence="2">
    <location>
        <begin position="703"/>
        <end position="719"/>
    </location>
</feature>
<gene>
    <name evidence="4" type="ORF">NT6N_10290</name>
</gene>
<feature type="region of interest" description="Disordered" evidence="2">
    <location>
        <begin position="694"/>
        <end position="719"/>
    </location>
</feature>
<dbReference type="InterPro" id="IPR000914">
    <property type="entry name" value="SBP_5_dom"/>
</dbReference>
<dbReference type="EMBL" id="AP026866">
    <property type="protein sequence ID" value="BDS05989.1"/>
    <property type="molecule type" value="Genomic_DNA"/>
</dbReference>
<protein>
    <submittedName>
        <fullName evidence="4">ABC transporter substrate-binding protein</fullName>
    </submittedName>
</protein>
<dbReference type="Pfam" id="PF00496">
    <property type="entry name" value="SBP_bac_5"/>
    <property type="match status" value="1"/>
</dbReference>
<dbReference type="Gene3D" id="3.10.105.10">
    <property type="entry name" value="Dipeptide-binding Protein, Domain 3"/>
    <property type="match status" value="1"/>
</dbReference>
<feature type="domain" description="Solute-binding protein family 5" evidence="3">
    <location>
        <begin position="182"/>
        <end position="566"/>
    </location>
</feature>
<dbReference type="GO" id="GO:0030288">
    <property type="term" value="C:outer membrane-bounded periplasmic space"/>
    <property type="evidence" value="ECO:0007669"/>
    <property type="project" value="TreeGrafter"/>
</dbReference>
<evidence type="ECO:0000256" key="2">
    <source>
        <dbReference type="SAM" id="MobiDB-lite"/>
    </source>
</evidence>
<evidence type="ECO:0000256" key="1">
    <source>
        <dbReference type="ARBA" id="ARBA00022729"/>
    </source>
</evidence>
<keyword evidence="1" id="KW-0732">Signal</keyword>
<proteinExistence type="predicted"/>
<dbReference type="KEGG" id="osu:NT6N_10290"/>
<accession>A0AAT9FJ38</accession>
<dbReference type="GO" id="GO:1904680">
    <property type="term" value="F:peptide transmembrane transporter activity"/>
    <property type="evidence" value="ECO:0007669"/>
    <property type="project" value="TreeGrafter"/>
</dbReference>
<dbReference type="AlphaFoldDB" id="A0AAT9FJ38"/>
<dbReference type="PANTHER" id="PTHR30290:SF64">
    <property type="entry name" value="ABC TRANSPORTER PERIPLASMIC BINDING PROTEIN"/>
    <property type="match status" value="1"/>
</dbReference>
<dbReference type="GO" id="GO:0042884">
    <property type="term" value="P:microcin transport"/>
    <property type="evidence" value="ECO:0007669"/>
    <property type="project" value="TreeGrafter"/>
</dbReference>
<dbReference type="GO" id="GO:0015833">
    <property type="term" value="P:peptide transport"/>
    <property type="evidence" value="ECO:0007669"/>
    <property type="project" value="TreeGrafter"/>
</dbReference>
<evidence type="ECO:0000313" key="4">
    <source>
        <dbReference type="EMBL" id="BDS05989.1"/>
    </source>
</evidence>
<dbReference type="PANTHER" id="PTHR30290">
    <property type="entry name" value="PERIPLASMIC BINDING COMPONENT OF ABC TRANSPORTER"/>
    <property type="match status" value="1"/>
</dbReference>
<dbReference type="Gene3D" id="3.40.190.10">
    <property type="entry name" value="Periplasmic binding protein-like II"/>
    <property type="match status" value="1"/>
</dbReference>
<dbReference type="InterPro" id="IPR039424">
    <property type="entry name" value="SBP_5"/>
</dbReference>
<reference evidence="4" key="1">
    <citation type="submission" date="2024-07" db="EMBL/GenBank/DDBJ databases">
        <title>Complete genome sequence of Verrucomicrobiaceae bacterium NT6N.</title>
        <authorList>
            <person name="Huang C."/>
            <person name="Takami H."/>
            <person name="Hamasaki K."/>
        </authorList>
    </citation>
    <scope>NUCLEOTIDE SEQUENCE</scope>
    <source>
        <strain evidence="4">NT6N</strain>
    </source>
</reference>
<dbReference type="SUPFAM" id="SSF53850">
    <property type="entry name" value="Periplasmic binding protein-like II"/>
    <property type="match status" value="1"/>
</dbReference>
<evidence type="ECO:0000259" key="3">
    <source>
        <dbReference type="Pfam" id="PF00496"/>
    </source>
</evidence>
<organism evidence="4">
    <name type="scientific">Oceaniferula spumae</name>
    <dbReference type="NCBI Taxonomy" id="2979115"/>
    <lineage>
        <taxon>Bacteria</taxon>
        <taxon>Pseudomonadati</taxon>
        <taxon>Verrucomicrobiota</taxon>
        <taxon>Verrucomicrobiia</taxon>
        <taxon>Verrucomicrobiales</taxon>
        <taxon>Verrucomicrobiaceae</taxon>
        <taxon>Oceaniferula</taxon>
    </lineage>
</organism>
<name>A0AAT9FJ38_9BACT</name>